<dbReference type="RefSeq" id="WP_185762976.1">
    <property type="nucleotide sequence ID" value="NZ_RIBP01000001.1"/>
</dbReference>
<evidence type="ECO:0000313" key="1">
    <source>
        <dbReference type="EMBL" id="TRZ39536.1"/>
    </source>
</evidence>
<dbReference type="EMBL" id="RIBP01000001">
    <property type="protein sequence ID" value="TRZ39536.1"/>
    <property type="molecule type" value="Genomic_DNA"/>
</dbReference>
<protein>
    <submittedName>
        <fullName evidence="1">Uncharacterized protein</fullName>
    </submittedName>
</protein>
<evidence type="ECO:0000313" key="2">
    <source>
        <dbReference type="Proteomes" id="UP000319837"/>
    </source>
</evidence>
<reference evidence="2" key="1">
    <citation type="submission" date="2018-10" db="EMBL/GenBank/DDBJ databases">
        <title>FDA dAtabase for Regulatory Grade micrObial Sequences (FDA-ARGOS): Supporting development and validation of Infectious Disease Dx tests.</title>
        <authorList>
            <person name="Minogue T."/>
            <person name="Wolcott M."/>
            <person name="Wasieloski L."/>
            <person name="Aguilar W."/>
            <person name="Moore D."/>
            <person name="Tallon L."/>
            <person name="Sadzewicz L."/>
            <person name="Sengamalay N."/>
            <person name="Ott S."/>
            <person name="Godinez A."/>
            <person name="Nagaraj S."/>
            <person name="Vavikolanu K."/>
            <person name="Vyas G."/>
            <person name="Nadendla S."/>
            <person name="George J."/>
            <person name="Sichtig H."/>
        </authorList>
    </citation>
    <scope>NUCLEOTIDE SEQUENCE [LARGE SCALE GENOMIC DNA]</scope>
    <source>
        <strain evidence="2">FDAARGOS_343</strain>
    </source>
</reference>
<proteinExistence type="predicted"/>
<dbReference type="Proteomes" id="UP000319837">
    <property type="component" value="Unassembled WGS sequence"/>
</dbReference>
<dbReference type="AlphaFoldDB" id="A0A553SRC8"/>
<sequence length="120" mass="14360">MNAIYFINERISIEGLSKEDSVSLQKEHLLNYIQTNNLNIVKPNLYQINDYYTIHHALLYDLEKFEITKVDYLLYYSQEVMNDFIYIYPDYWSSLKSHFNSVISIKMLHTFEEDSNSLIS</sequence>
<organism evidence="1 2">
    <name type="scientific">Niallia circulans</name>
    <name type="common">Bacillus circulans</name>
    <dbReference type="NCBI Taxonomy" id="1397"/>
    <lineage>
        <taxon>Bacteria</taxon>
        <taxon>Bacillati</taxon>
        <taxon>Bacillota</taxon>
        <taxon>Bacilli</taxon>
        <taxon>Bacillales</taxon>
        <taxon>Bacillaceae</taxon>
        <taxon>Niallia</taxon>
    </lineage>
</organism>
<comment type="caution">
    <text evidence="1">The sequence shown here is derived from an EMBL/GenBank/DDBJ whole genome shotgun (WGS) entry which is preliminary data.</text>
</comment>
<accession>A0A553SRC8</accession>
<name>A0A553SRC8_NIACI</name>
<gene>
    <name evidence="1" type="ORF">CEQ21_00760</name>
</gene>